<evidence type="ECO:0000313" key="3">
    <source>
        <dbReference type="EMBL" id="AKQ67638.1"/>
    </source>
</evidence>
<keyword evidence="3" id="KW-0560">Oxidoreductase</keyword>
<keyword evidence="4" id="KW-1185">Reference proteome</keyword>
<feature type="domain" description="VOC" evidence="2">
    <location>
        <begin position="55"/>
        <end position="171"/>
    </location>
</feature>
<dbReference type="PANTHER" id="PTHR33993:SF14">
    <property type="entry name" value="GB|AAF24581.1"/>
    <property type="match status" value="1"/>
</dbReference>
<dbReference type="Pfam" id="PF00903">
    <property type="entry name" value="Glyoxalase"/>
    <property type="match status" value="1"/>
</dbReference>
<dbReference type="InterPro" id="IPR004360">
    <property type="entry name" value="Glyas_Fos-R_dOase_dom"/>
</dbReference>
<dbReference type="AlphaFoldDB" id="A0A0H4X1B4"/>
<dbReference type="SUPFAM" id="SSF54593">
    <property type="entry name" value="Glyoxalase/Bleomycin resistance protein/Dihydroxybiphenyl dioxygenase"/>
    <property type="match status" value="2"/>
</dbReference>
<sequence length="311" mass="32837">MNRPSKLPAWLPKGLMLAGLCSVGGAVATVSGCASTPEGAAQAGIPLSPVPLYGKFVWHDLVTDNPAAAKRFYGQLFGWEFTDMRGGRRPYSLIRSQGRWIGGLVHPANAAEKREGALWLGYVSVPDVDRAVTEVSARGGKTLDGPVDVRSIGRAAVVADPQGAAVGFVRSQPGDPADNGIPGENDFLWMEYLAQDPVAAADFYKELLGYAVRERPLGGGPHYVLAQGNHPRGGVLANPVKGARPNWLTYIRVKDPAALASRVQALGGRVLMAPRPDARGGSLALIADPSGAVLAIQRYPFQTSNSAEAPR</sequence>
<dbReference type="GO" id="GO:0051213">
    <property type="term" value="F:dioxygenase activity"/>
    <property type="evidence" value="ECO:0007669"/>
    <property type="project" value="UniProtKB-KW"/>
</dbReference>
<dbReference type="InterPro" id="IPR037523">
    <property type="entry name" value="VOC_core"/>
</dbReference>
<dbReference type="Proteomes" id="UP000009026">
    <property type="component" value="Chromosome"/>
</dbReference>
<evidence type="ECO:0000256" key="1">
    <source>
        <dbReference type="SAM" id="SignalP"/>
    </source>
</evidence>
<dbReference type="KEGG" id="mym:A176_004550"/>
<feature type="domain" description="VOC" evidence="2">
    <location>
        <begin position="186"/>
        <end position="299"/>
    </location>
</feature>
<dbReference type="EMBL" id="CP012109">
    <property type="protein sequence ID" value="AKQ67638.1"/>
    <property type="molecule type" value="Genomic_DNA"/>
</dbReference>
<dbReference type="STRING" id="1297742.A176_004550"/>
<keyword evidence="1" id="KW-0732">Signal</keyword>
<name>A0A0H4X1B4_9BACT</name>
<dbReference type="InterPro" id="IPR029068">
    <property type="entry name" value="Glyas_Bleomycin-R_OHBP_Dase"/>
</dbReference>
<organism evidence="3 4">
    <name type="scientific">Pseudomyxococcus hansupus</name>
    <dbReference type="NCBI Taxonomy" id="1297742"/>
    <lineage>
        <taxon>Bacteria</taxon>
        <taxon>Pseudomonadati</taxon>
        <taxon>Myxococcota</taxon>
        <taxon>Myxococcia</taxon>
        <taxon>Myxococcales</taxon>
        <taxon>Cystobacterineae</taxon>
        <taxon>Myxococcaceae</taxon>
        <taxon>Pseudomyxococcus</taxon>
    </lineage>
</organism>
<dbReference type="Gene3D" id="3.10.180.10">
    <property type="entry name" value="2,3-Dihydroxybiphenyl 1,2-Dioxygenase, domain 1"/>
    <property type="match status" value="2"/>
</dbReference>
<dbReference type="eggNOG" id="COG3324">
    <property type="taxonomic scope" value="Bacteria"/>
</dbReference>
<dbReference type="Pfam" id="PF18029">
    <property type="entry name" value="Glyoxalase_6"/>
    <property type="match status" value="1"/>
</dbReference>
<dbReference type="PROSITE" id="PS51819">
    <property type="entry name" value="VOC"/>
    <property type="match status" value="2"/>
</dbReference>
<feature type="chain" id="PRO_5005212235" evidence="1">
    <location>
        <begin position="29"/>
        <end position="311"/>
    </location>
</feature>
<evidence type="ECO:0000259" key="2">
    <source>
        <dbReference type="PROSITE" id="PS51819"/>
    </source>
</evidence>
<keyword evidence="3" id="KW-0223">Dioxygenase</keyword>
<dbReference type="PATRIC" id="fig|1297742.4.peg.4594"/>
<feature type="signal peptide" evidence="1">
    <location>
        <begin position="1"/>
        <end position="28"/>
    </location>
</feature>
<dbReference type="OrthoDB" id="9792323at2"/>
<gene>
    <name evidence="3" type="ORF">A176_004550</name>
</gene>
<proteinExistence type="predicted"/>
<dbReference type="InterPro" id="IPR041581">
    <property type="entry name" value="Glyoxalase_6"/>
</dbReference>
<dbReference type="CDD" id="cd07247">
    <property type="entry name" value="SgaA_N_like"/>
    <property type="match status" value="2"/>
</dbReference>
<dbReference type="PANTHER" id="PTHR33993">
    <property type="entry name" value="GLYOXALASE-RELATED"/>
    <property type="match status" value="1"/>
</dbReference>
<evidence type="ECO:0000313" key="4">
    <source>
        <dbReference type="Proteomes" id="UP000009026"/>
    </source>
</evidence>
<reference evidence="3 4" key="1">
    <citation type="journal article" date="2016" name="PLoS ONE">
        <title>Complete Genome Sequence and Comparative Genomics of a Novel Myxobacterium Myxococcus hansupus.</title>
        <authorList>
            <person name="Sharma G."/>
            <person name="Narwani T."/>
            <person name="Subramanian S."/>
        </authorList>
    </citation>
    <scope>NUCLEOTIDE SEQUENCE [LARGE SCALE GENOMIC DNA]</scope>
    <source>
        <strain evidence="4">mixupus</strain>
    </source>
</reference>
<dbReference type="RefSeq" id="WP_002638991.1">
    <property type="nucleotide sequence ID" value="NZ_CP012109.1"/>
</dbReference>
<protein>
    <submittedName>
        <fullName evidence="3">Glyoxalase/bleomycin resistance protein/dioxygenase</fullName>
    </submittedName>
</protein>
<accession>A0A0H4X1B4</accession>
<dbReference type="PROSITE" id="PS51257">
    <property type="entry name" value="PROKAR_LIPOPROTEIN"/>
    <property type="match status" value="1"/>
</dbReference>
<dbReference type="InterPro" id="IPR052164">
    <property type="entry name" value="Anthracycline_SecMetBiosynth"/>
</dbReference>